<dbReference type="Proteomes" id="UP000000305">
    <property type="component" value="Unassembled WGS sequence"/>
</dbReference>
<accession>E9HUR9</accession>
<evidence type="ECO:0000259" key="3">
    <source>
        <dbReference type="PROSITE" id="PS50158"/>
    </source>
</evidence>
<dbReference type="GO" id="GO:0008270">
    <property type="term" value="F:zinc ion binding"/>
    <property type="evidence" value="ECO:0007669"/>
    <property type="project" value="UniProtKB-KW"/>
</dbReference>
<evidence type="ECO:0000256" key="2">
    <source>
        <dbReference type="SAM" id="MobiDB-lite"/>
    </source>
</evidence>
<evidence type="ECO:0000313" key="4">
    <source>
        <dbReference type="EMBL" id="EFX64511.1"/>
    </source>
</evidence>
<feature type="region of interest" description="Disordered" evidence="2">
    <location>
        <begin position="240"/>
        <end position="261"/>
    </location>
</feature>
<organism evidence="4 5">
    <name type="scientific">Daphnia pulex</name>
    <name type="common">Water flea</name>
    <dbReference type="NCBI Taxonomy" id="6669"/>
    <lineage>
        <taxon>Eukaryota</taxon>
        <taxon>Metazoa</taxon>
        <taxon>Ecdysozoa</taxon>
        <taxon>Arthropoda</taxon>
        <taxon>Crustacea</taxon>
        <taxon>Branchiopoda</taxon>
        <taxon>Diplostraca</taxon>
        <taxon>Cladocera</taxon>
        <taxon>Anomopoda</taxon>
        <taxon>Daphniidae</taxon>
        <taxon>Daphnia</taxon>
    </lineage>
</organism>
<gene>
    <name evidence="4" type="ORF">DAPPUDRAFT_266271</name>
</gene>
<dbReference type="HOGENOM" id="CLU_1143555_0_0_1"/>
<dbReference type="PROSITE" id="PS50158">
    <property type="entry name" value="ZF_CCHC"/>
    <property type="match status" value="1"/>
</dbReference>
<dbReference type="EMBL" id="GL732821">
    <property type="protein sequence ID" value="EFX64511.1"/>
    <property type="molecule type" value="Genomic_DNA"/>
</dbReference>
<dbReference type="KEGG" id="dpx:DAPPUDRAFT_266271"/>
<sequence>MKITFCDLNQQSLPNSSPNRMEKRVIRQLEVNKLAVEAYFSTSLAISLVRETVVKCAKCVLLPVQGPDCEFSDPVLGRVFPILWETRIFINFGNTPITATVYVVADHEAGFPLILGMDTLLALGMNLSMNDISPMNPLYPIPGGSRPILSTGLITSMASEKWFHDDPDAVAINYDGPPTIYDPVTKTTIKIIGKASYPLPRNPTFCILIADIPAYLVYGLDALTPKLKLKFPGATISWPQPAVMRGDRPRPRKRGPTCPTCGEGGHLKSQCAEHARTETTNPKPVGIAHLPMDE</sequence>
<proteinExistence type="predicted"/>
<evidence type="ECO:0000256" key="1">
    <source>
        <dbReference type="PROSITE-ProRule" id="PRU00047"/>
    </source>
</evidence>
<keyword evidence="1" id="KW-0862">Zinc</keyword>
<reference evidence="4 5" key="1">
    <citation type="journal article" date="2011" name="Science">
        <title>The ecoresponsive genome of Daphnia pulex.</title>
        <authorList>
            <person name="Colbourne J.K."/>
            <person name="Pfrender M.E."/>
            <person name="Gilbert D."/>
            <person name="Thomas W.K."/>
            <person name="Tucker A."/>
            <person name="Oakley T.H."/>
            <person name="Tokishita S."/>
            <person name="Aerts A."/>
            <person name="Arnold G.J."/>
            <person name="Basu M.K."/>
            <person name="Bauer D.J."/>
            <person name="Caceres C.E."/>
            <person name="Carmel L."/>
            <person name="Casola C."/>
            <person name="Choi J.H."/>
            <person name="Detter J.C."/>
            <person name="Dong Q."/>
            <person name="Dusheyko S."/>
            <person name="Eads B.D."/>
            <person name="Frohlich T."/>
            <person name="Geiler-Samerotte K.A."/>
            <person name="Gerlach D."/>
            <person name="Hatcher P."/>
            <person name="Jogdeo S."/>
            <person name="Krijgsveld J."/>
            <person name="Kriventseva E.V."/>
            <person name="Kultz D."/>
            <person name="Laforsch C."/>
            <person name="Lindquist E."/>
            <person name="Lopez J."/>
            <person name="Manak J.R."/>
            <person name="Muller J."/>
            <person name="Pangilinan J."/>
            <person name="Patwardhan R.P."/>
            <person name="Pitluck S."/>
            <person name="Pritham E.J."/>
            <person name="Rechtsteiner A."/>
            <person name="Rho M."/>
            <person name="Rogozin I.B."/>
            <person name="Sakarya O."/>
            <person name="Salamov A."/>
            <person name="Schaack S."/>
            <person name="Shapiro H."/>
            <person name="Shiga Y."/>
            <person name="Skalitzky C."/>
            <person name="Smith Z."/>
            <person name="Souvorov A."/>
            <person name="Sung W."/>
            <person name="Tang Z."/>
            <person name="Tsuchiya D."/>
            <person name="Tu H."/>
            <person name="Vos H."/>
            <person name="Wang M."/>
            <person name="Wolf Y.I."/>
            <person name="Yamagata H."/>
            <person name="Yamada T."/>
            <person name="Ye Y."/>
            <person name="Shaw J.R."/>
            <person name="Andrews J."/>
            <person name="Crease T.J."/>
            <person name="Tang H."/>
            <person name="Lucas S.M."/>
            <person name="Robertson H.M."/>
            <person name="Bork P."/>
            <person name="Koonin E.V."/>
            <person name="Zdobnov E.M."/>
            <person name="Grigoriev I.V."/>
            <person name="Lynch M."/>
            <person name="Boore J.L."/>
        </authorList>
    </citation>
    <scope>NUCLEOTIDE SEQUENCE [LARGE SCALE GENOMIC DNA]</scope>
</reference>
<feature type="domain" description="CCHC-type" evidence="3">
    <location>
        <begin position="258"/>
        <end position="273"/>
    </location>
</feature>
<dbReference type="SUPFAM" id="SSF57756">
    <property type="entry name" value="Retrovirus zinc finger-like domains"/>
    <property type="match status" value="1"/>
</dbReference>
<name>E9HUR9_DAPPU</name>
<dbReference type="PhylomeDB" id="E9HUR9"/>
<dbReference type="InterPro" id="IPR036875">
    <property type="entry name" value="Znf_CCHC_sf"/>
</dbReference>
<dbReference type="InterPro" id="IPR001878">
    <property type="entry name" value="Znf_CCHC"/>
</dbReference>
<evidence type="ECO:0000313" key="5">
    <source>
        <dbReference type="Proteomes" id="UP000000305"/>
    </source>
</evidence>
<keyword evidence="1" id="KW-0479">Metal-binding</keyword>
<dbReference type="GO" id="GO:0003676">
    <property type="term" value="F:nucleic acid binding"/>
    <property type="evidence" value="ECO:0007669"/>
    <property type="project" value="InterPro"/>
</dbReference>
<keyword evidence="5" id="KW-1185">Reference proteome</keyword>
<dbReference type="AlphaFoldDB" id="E9HUR9"/>
<keyword evidence="1" id="KW-0863">Zinc-finger</keyword>
<protein>
    <recommendedName>
        <fullName evidence="3">CCHC-type domain-containing protein</fullName>
    </recommendedName>
</protein>
<dbReference type="InParanoid" id="E9HUR9"/>